<name>A0ABM1A997_APLCA</name>
<gene>
    <name evidence="3" type="primary">LOC106013068</name>
</gene>
<protein>
    <submittedName>
        <fullName evidence="3">Uncharacterized protein LOC106013068</fullName>
    </submittedName>
</protein>
<keyword evidence="1" id="KW-0732">Signal</keyword>
<organism evidence="2 3">
    <name type="scientific">Aplysia californica</name>
    <name type="common">California sea hare</name>
    <dbReference type="NCBI Taxonomy" id="6500"/>
    <lineage>
        <taxon>Eukaryota</taxon>
        <taxon>Metazoa</taxon>
        <taxon>Spiralia</taxon>
        <taxon>Lophotrochozoa</taxon>
        <taxon>Mollusca</taxon>
        <taxon>Gastropoda</taxon>
        <taxon>Heterobranchia</taxon>
        <taxon>Euthyneura</taxon>
        <taxon>Tectipleura</taxon>
        <taxon>Aplysiida</taxon>
        <taxon>Aplysioidea</taxon>
        <taxon>Aplysiidae</taxon>
        <taxon>Aplysia</taxon>
    </lineage>
</organism>
<keyword evidence="2" id="KW-1185">Reference proteome</keyword>
<sequence length="120" mass="13321">MELTSPLLLVISSFLAVYVINFTDAGPLDPCVFQCMRGVLKCKREQSVVGLSQKVDCCQKYKMCYLVCRPDAESVPPCGGAKGKRGSWNKRTQAANTCNNNGHQHVPDFDDVVDLGQRFY</sequence>
<evidence type="ECO:0000256" key="1">
    <source>
        <dbReference type="SAM" id="SignalP"/>
    </source>
</evidence>
<dbReference type="GeneID" id="106013068"/>
<evidence type="ECO:0000313" key="2">
    <source>
        <dbReference type="Proteomes" id="UP000694888"/>
    </source>
</evidence>
<feature type="signal peptide" evidence="1">
    <location>
        <begin position="1"/>
        <end position="25"/>
    </location>
</feature>
<reference evidence="3" key="1">
    <citation type="submission" date="2025-08" db="UniProtKB">
        <authorList>
            <consortium name="RefSeq"/>
        </authorList>
    </citation>
    <scope>IDENTIFICATION</scope>
</reference>
<accession>A0ABM1A997</accession>
<dbReference type="RefSeq" id="XP_012943264.1">
    <property type="nucleotide sequence ID" value="XM_013087810.1"/>
</dbReference>
<dbReference type="Proteomes" id="UP000694888">
    <property type="component" value="Unplaced"/>
</dbReference>
<evidence type="ECO:0000313" key="3">
    <source>
        <dbReference type="RefSeq" id="XP_012943264.1"/>
    </source>
</evidence>
<feature type="chain" id="PRO_5046293210" evidence="1">
    <location>
        <begin position="26"/>
        <end position="120"/>
    </location>
</feature>
<proteinExistence type="predicted"/>